<sequence length="323" mass="35198">MPIDEAIAPVIALIMGLIFIPLVLAATSRLGLYTIVKEREAQVYTLFGRVLGVLDEAGLRFPLLHFGFPALLTPFFGKRYLVDTALRQYYLRDQMVNSEEGTPMGVGIWYEMRVSNPEAFLFRNANPDGSLQANVASSTISTLSNLEMDKMLEDRHQLSREVRATVSPLSEKWGYQLGSVYIRKVAFTDRQMVDNITEKVVKRLVQVTSAMKQDGENRVGLIRSQTAFKVSQRMAEAAAARPAVVGEALNAIARQDPEVLNAVLDILENEQLIASGAEVDVLPRDCPVLLQLGGGGQGSTPAHPAAAALKAAADLSRLGPYAG</sequence>
<comment type="similarity">
    <text evidence="2">Belongs to the band 7/mec-2 family.</text>
</comment>
<evidence type="ECO:0000313" key="6">
    <source>
        <dbReference type="Proteomes" id="UP000232638"/>
    </source>
</evidence>
<evidence type="ECO:0000259" key="4">
    <source>
        <dbReference type="Pfam" id="PF01145"/>
    </source>
</evidence>
<accession>A0A2K8U9E3</accession>
<name>A0A2K8U9E3_9GAMM</name>
<keyword evidence="3" id="KW-0472">Membrane</keyword>
<evidence type="ECO:0000256" key="2">
    <source>
        <dbReference type="ARBA" id="ARBA00008164"/>
    </source>
</evidence>
<dbReference type="KEGG" id="tsy:THSYN_15525"/>
<dbReference type="Pfam" id="PF01145">
    <property type="entry name" value="Band_7"/>
    <property type="match status" value="1"/>
</dbReference>
<feature type="transmembrane region" description="Helical" evidence="3">
    <location>
        <begin position="6"/>
        <end position="27"/>
    </location>
</feature>
<gene>
    <name evidence="5" type="ORF">THSYN_15525</name>
</gene>
<dbReference type="PANTHER" id="PTHR10264:SF19">
    <property type="entry name" value="AT06885P-RELATED"/>
    <property type="match status" value="1"/>
</dbReference>
<dbReference type="OrthoDB" id="128068at2"/>
<keyword evidence="3" id="KW-0812">Transmembrane</keyword>
<dbReference type="InterPro" id="IPR001107">
    <property type="entry name" value="Band_7"/>
</dbReference>
<dbReference type="RefSeq" id="WP_100919956.1">
    <property type="nucleotide sequence ID" value="NZ_CP020370.1"/>
</dbReference>
<dbReference type="EMBL" id="CP020370">
    <property type="protein sequence ID" value="AUB82218.1"/>
    <property type="molecule type" value="Genomic_DNA"/>
</dbReference>
<dbReference type="Proteomes" id="UP000232638">
    <property type="component" value="Chromosome"/>
</dbReference>
<feature type="domain" description="Band 7" evidence="4">
    <location>
        <begin position="35"/>
        <end position="206"/>
    </location>
</feature>
<keyword evidence="3" id="KW-1133">Transmembrane helix</keyword>
<evidence type="ECO:0000256" key="1">
    <source>
        <dbReference type="ARBA" id="ARBA00004167"/>
    </source>
</evidence>
<dbReference type="GO" id="GO:0005886">
    <property type="term" value="C:plasma membrane"/>
    <property type="evidence" value="ECO:0007669"/>
    <property type="project" value="InterPro"/>
</dbReference>
<dbReference type="InterPro" id="IPR043202">
    <property type="entry name" value="Band-7_stomatin-like"/>
</dbReference>
<organism evidence="5 6">
    <name type="scientific">Candidatus Thiodictyon syntrophicum</name>
    <dbReference type="NCBI Taxonomy" id="1166950"/>
    <lineage>
        <taxon>Bacteria</taxon>
        <taxon>Pseudomonadati</taxon>
        <taxon>Pseudomonadota</taxon>
        <taxon>Gammaproteobacteria</taxon>
        <taxon>Chromatiales</taxon>
        <taxon>Chromatiaceae</taxon>
        <taxon>Thiodictyon</taxon>
    </lineage>
</organism>
<evidence type="ECO:0000313" key="5">
    <source>
        <dbReference type="EMBL" id="AUB82218.1"/>
    </source>
</evidence>
<dbReference type="SUPFAM" id="SSF117892">
    <property type="entry name" value="Band 7/SPFH domain"/>
    <property type="match status" value="1"/>
</dbReference>
<reference evidence="5 6" key="1">
    <citation type="submission" date="2017-03" db="EMBL/GenBank/DDBJ databases">
        <title>Complete genome sequence of Candidatus 'Thiodictyon syntrophicum' sp. nov. strain Cad16T, a photolithoautotroph purple sulfur bacterium isolated from an alpine meromictic lake.</title>
        <authorList>
            <person name="Luedin S.M."/>
            <person name="Pothier J.F."/>
            <person name="Danza F."/>
            <person name="Storelli N."/>
            <person name="Wittwer M."/>
            <person name="Tonolla M."/>
        </authorList>
    </citation>
    <scope>NUCLEOTIDE SEQUENCE [LARGE SCALE GENOMIC DNA]</scope>
    <source>
        <strain evidence="5 6">Cad16T</strain>
    </source>
</reference>
<protein>
    <submittedName>
        <fullName evidence="5">Band 7 protein</fullName>
    </submittedName>
</protein>
<evidence type="ECO:0000256" key="3">
    <source>
        <dbReference type="SAM" id="Phobius"/>
    </source>
</evidence>
<dbReference type="InterPro" id="IPR036013">
    <property type="entry name" value="Band_7/SPFH_dom_sf"/>
</dbReference>
<keyword evidence="6" id="KW-1185">Reference proteome</keyword>
<proteinExistence type="inferred from homology"/>
<dbReference type="PANTHER" id="PTHR10264">
    <property type="entry name" value="BAND 7 PROTEIN-RELATED"/>
    <property type="match status" value="1"/>
</dbReference>
<comment type="subcellular location">
    <subcellularLocation>
        <location evidence="1">Membrane</location>
        <topology evidence="1">Single-pass membrane protein</topology>
    </subcellularLocation>
</comment>
<dbReference type="AlphaFoldDB" id="A0A2K8U9E3"/>
<dbReference type="Gene3D" id="3.30.479.30">
    <property type="entry name" value="Band 7 domain"/>
    <property type="match status" value="1"/>
</dbReference>